<feature type="domain" description="G" evidence="1">
    <location>
        <begin position="483"/>
        <end position="533"/>
    </location>
</feature>
<evidence type="ECO:0000259" key="1">
    <source>
        <dbReference type="Pfam" id="PF01926"/>
    </source>
</evidence>
<dbReference type="EMBL" id="OA564957">
    <property type="protein sequence ID" value="CAD7195960.1"/>
    <property type="molecule type" value="Genomic_DNA"/>
</dbReference>
<reference evidence="2" key="1">
    <citation type="submission" date="2020-11" db="EMBL/GenBank/DDBJ databases">
        <authorList>
            <person name="Tran Van P."/>
        </authorList>
    </citation>
    <scope>NUCLEOTIDE SEQUENCE</scope>
</reference>
<dbReference type="Gene3D" id="3.40.50.300">
    <property type="entry name" value="P-loop containing nucleotide triphosphate hydrolases"/>
    <property type="match status" value="1"/>
</dbReference>
<dbReference type="Pfam" id="PF01926">
    <property type="entry name" value="MMR_HSR1"/>
    <property type="match status" value="1"/>
</dbReference>
<dbReference type="AlphaFoldDB" id="A0A7R8VCM3"/>
<dbReference type="InterPro" id="IPR006073">
    <property type="entry name" value="GTP-bd"/>
</dbReference>
<dbReference type="SUPFAM" id="SSF52540">
    <property type="entry name" value="P-loop containing nucleoside triphosphate hydrolases"/>
    <property type="match status" value="1"/>
</dbReference>
<gene>
    <name evidence="2" type="ORF">TDIB3V08_LOCUS2323</name>
</gene>
<sequence>MLVKMVFNDLSKCTVLYFRSHIFPKTCDLQFDKFCCSYSKFFKKEHILYHPQNSNLHFQKFNFIHTVCTRKDKLSHKQSKSDLEYDSKFLHLKPKILFNSVFEVAKMKYGFVKRKILADINKRSKINALNSNLDNNGCVALKYLKVLPELNESFLKSSEIVNHEISKDNQVHLPYATDQPTMVWPNMESTTNHSDRDIMEKLSIMSNLGVKDERGPMSWMADYEHFDDAQLFDVSESVQSNYGTPNRSIPVSSVPCGGCGALLHCQDPGIPGYLPSELYTCYSKSELRSITCQRCHFMKHYNMALNVNVSPDEYPRLISMIQHHRALVILLVDLMDFPCSIWPQILNIIGTSRPVVVVGNKVDLLPADCPGYLDHVKNCVKYSLESTGIDAANIKHIALVSASTGYGVEELITKLQSLWDYKGIRFKGTSWEPTGQTIFQACWVWPRPAPLVSRLHLSWFPLVFNPISTMLAISGGTPLGGDVYLIGCTNVGKSTLFNALLQSDYCKVKAVDLIQRATTSPWPGTTLNLLKFPILRPEGWRLYQRAKRLVSNRSRVVAERKLRKLQTNDTNKPDNPTLIGHIDRTFLPKPPEEKADPFSVSQRAFGGPMFMPGLDPHDKDFSLSRWCYDTPGTVQPDQILDLLTTEELLLTLPRTTLVPRTFSIKKGCTLFIAGLARLDYLEGSLSSKFTVFAAESLPITVCRITDADYLYSELLGSELLAVPSGGSARLQGWPGLSSVPHPLQVKGLSWTESCADIVLSSAGFYHLL</sequence>
<accession>A0A7R8VCM3</accession>
<dbReference type="GO" id="GO:0005525">
    <property type="term" value="F:GTP binding"/>
    <property type="evidence" value="ECO:0007669"/>
    <property type="project" value="InterPro"/>
</dbReference>
<proteinExistence type="predicted"/>
<organism evidence="2">
    <name type="scientific">Timema douglasi</name>
    <name type="common">Walking stick</name>
    <dbReference type="NCBI Taxonomy" id="61478"/>
    <lineage>
        <taxon>Eukaryota</taxon>
        <taxon>Metazoa</taxon>
        <taxon>Ecdysozoa</taxon>
        <taxon>Arthropoda</taxon>
        <taxon>Hexapoda</taxon>
        <taxon>Insecta</taxon>
        <taxon>Pterygota</taxon>
        <taxon>Neoptera</taxon>
        <taxon>Polyneoptera</taxon>
        <taxon>Phasmatodea</taxon>
        <taxon>Timematodea</taxon>
        <taxon>Timematoidea</taxon>
        <taxon>Timematidae</taxon>
        <taxon>Timema</taxon>
    </lineage>
</organism>
<dbReference type="CDD" id="cd01855">
    <property type="entry name" value="YqeH"/>
    <property type="match status" value="1"/>
</dbReference>
<dbReference type="PANTHER" id="PTHR46406">
    <property type="entry name" value="NITRIC OXIDE-ASSOCIATED PROTEIN 1"/>
    <property type="match status" value="1"/>
</dbReference>
<protein>
    <recommendedName>
        <fullName evidence="1">G domain-containing protein</fullName>
    </recommendedName>
</protein>
<dbReference type="PANTHER" id="PTHR46406:SF1">
    <property type="entry name" value="NITRIC OXIDE-ASSOCIATED PROTEIN 1"/>
    <property type="match status" value="1"/>
</dbReference>
<dbReference type="InterPro" id="IPR027417">
    <property type="entry name" value="P-loop_NTPase"/>
</dbReference>
<dbReference type="InterPro" id="IPR052807">
    <property type="entry name" value="Mito_transl_resp_regulator"/>
</dbReference>
<evidence type="ECO:0000313" key="2">
    <source>
        <dbReference type="EMBL" id="CAD7195960.1"/>
    </source>
</evidence>
<name>A0A7R8VCM3_TIMDO</name>